<dbReference type="Proteomes" id="UP000721861">
    <property type="component" value="Unassembled WGS sequence"/>
</dbReference>
<reference evidence="1 2" key="1">
    <citation type="journal article" date="2014" name="Int. J. Syst. Evol. Microbiol.">
        <title>Carboxylicivirga gen. nov. in the family Marinilabiliaceae with two novel species, Carboxylicivirga mesophila sp. nov. and Carboxylicivirga taeanensis sp. nov., and reclassification of Cytophaga fermentans as Saccharicrinis fermentans gen. nov., comb. nov.</title>
        <authorList>
            <person name="Yang S.H."/>
            <person name="Seo H.S."/>
            <person name="Woo J.H."/>
            <person name="Oh H.M."/>
            <person name="Jang H."/>
            <person name="Lee J.H."/>
            <person name="Kim S.J."/>
            <person name="Kwon K.K."/>
        </authorList>
    </citation>
    <scope>NUCLEOTIDE SEQUENCE [LARGE SCALE GENOMIC DNA]</scope>
    <source>
        <strain evidence="1 2">JCM 18290</strain>
    </source>
</reference>
<accession>A0ABS5KB76</accession>
<name>A0ABS5KB76_9BACT</name>
<proteinExistence type="predicted"/>
<sequence length="51" mass="5585">MGNGFIDKHDILTINGELVGIVVLPDSKVEMADLGDGIYIISCRIKGRFYS</sequence>
<evidence type="ECO:0000313" key="2">
    <source>
        <dbReference type="Proteomes" id="UP000721861"/>
    </source>
</evidence>
<dbReference type="RefSeq" id="WP_212228832.1">
    <property type="nucleotide sequence ID" value="NZ_JAGUCN010000014.1"/>
</dbReference>
<evidence type="ECO:0000313" key="1">
    <source>
        <dbReference type="EMBL" id="MBS2212278.1"/>
    </source>
</evidence>
<keyword evidence="2" id="KW-1185">Reference proteome</keyword>
<organism evidence="1 2">
    <name type="scientific">Carboxylicivirga mesophila</name>
    <dbReference type="NCBI Taxonomy" id="1166478"/>
    <lineage>
        <taxon>Bacteria</taxon>
        <taxon>Pseudomonadati</taxon>
        <taxon>Bacteroidota</taxon>
        <taxon>Bacteroidia</taxon>
        <taxon>Marinilabiliales</taxon>
        <taxon>Marinilabiliaceae</taxon>
        <taxon>Carboxylicivirga</taxon>
    </lineage>
</organism>
<dbReference type="EMBL" id="JAGUCN010000014">
    <property type="protein sequence ID" value="MBS2212278.1"/>
    <property type="molecule type" value="Genomic_DNA"/>
</dbReference>
<protein>
    <submittedName>
        <fullName evidence="1">Uncharacterized protein</fullName>
    </submittedName>
</protein>
<gene>
    <name evidence="1" type="ORF">KEM09_12755</name>
</gene>
<comment type="caution">
    <text evidence="1">The sequence shown here is derived from an EMBL/GenBank/DDBJ whole genome shotgun (WGS) entry which is preliminary data.</text>
</comment>